<dbReference type="Proteomes" id="UP000192527">
    <property type="component" value="Chromosome"/>
</dbReference>
<gene>
    <name evidence="2" type="ORF">HM131_06440</name>
</gene>
<evidence type="ECO:0000313" key="2">
    <source>
        <dbReference type="EMBL" id="ARI76495.1"/>
    </source>
</evidence>
<feature type="domain" description="NERD" evidence="1">
    <location>
        <begin position="41"/>
        <end position="151"/>
    </location>
</feature>
<keyword evidence="3" id="KW-1185">Reference proteome</keyword>
<dbReference type="InterPro" id="IPR011528">
    <property type="entry name" value="NERD"/>
</dbReference>
<evidence type="ECO:0000259" key="1">
    <source>
        <dbReference type="PROSITE" id="PS50965"/>
    </source>
</evidence>
<dbReference type="RefSeq" id="WP_085028974.1">
    <property type="nucleotide sequence ID" value="NZ_CP020772.1"/>
</dbReference>
<reference evidence="2 3" key="1">
    <citation type="submission" date="2017-04" db="EMBL/GenBank/DDBJ databases">
        <title>The whole genome sequencing and assembly of Halobacillus mangrovi strain.</title>
        <authorList>
            <person name="Lee S.-J."/>
            <person name="Park M.-K."/>
            <person name="Kim J.-Y."/>
            <person name="Lee Y.-J."/>
            <person name="Yi H."/>
            <person name="Bahn Y.-S."/>
            <person name="Kim J.F."/>
            <person name="Lee D.-W."/>
        </authorList>
    </citation>
    <scope>NUCLEOTIDE SEQUENCE [LARGE SCALE GENOMIC DNA]</scope>
    <source>
        <strain evidence="2 3">KTB 131</strain>
    </source>
</reference>
<accession>A0A1W5ZT99</accession>
<dbReference type="OrthoDB" id="569879at2"/>
<organism evidence="2 3">
    <name type="scientific">Halobacillus mangrovi</name>
    <dbReference type="NCBI Taxonomy" id="402384"/>
    <lineage>
        <taxon>Bacteria</taxon>
        <taxon>Bacillati</taxon>
        <taxon>Bacillota</taxon>
        <taxon>Bacilli</taxon>
        <taxon>Bacillales</taxon>
        <taxon>Bacillaceae</taxon>
        <taxon>Halobacillus</taxon>
    </lineage>
</organism>
<sequence>MIIKERETSLSLRQLEVLERRLVNTHPNFKLIKEKLSSELAGQKGELALNYPLSFCTKDHLIYFDLRLWDGTHFFQNDALILTRKWILLIEAKYMAGTLYYDDKQLIRDDHQGFDNPIHQVNRHKDQLQKWLSLHSFPIPSIYCLVTNSHPLCVIRSNTQEEDIVIRTYDLPEKINNLDTLQVPTPLSTAKLQELSTALLKAHQPSSFNYLRTIDVKPSDVKTGVYCSSCSYTPLQRHHGTWYCPKCRCSDKQAHIEALKDYKLLFGSEITNEKAKRFLRLDSPSVTKRILQSLSLEQQGQNKGRKYYLEP</sequence>
<dbReference type="KEGG" id="hmn:HM131_06440"/>
<dbReference type="PROSITE" id="PS50965">
    <property type="entry name" value="NERD"/>
    <property type="match status" value="1"/>
</dbReference>
<proteinExistence type="predicted"/>
<name>A0A1W5ZT99_9BACI</name>
<evidence type="ECO:0000313" key="3">
    <source>
        <dbReference type="Proteomes" id="UP000192527"/>
    </source>
</evidence>
<dbReference type="STRING" id="402384.HM131_06440"/>
<protein>
    <recommendedName>
        <fullName evidence="1">NERD domain-containing protein</fullName>
    </recommendedName>
</protein>
<dbReference type="AlphaFoldDB" id="A0A1W5ZT99"/>
<dbReference type="Pfam" id="PF08378">
    <property type="entry name" value="NERD"/>
    <property type="match status" value="1"/>
</dbReference>
<dbReference type="EMBL" id="CP020772">
    <property type="protein sequence ID" value="ARI76495.1"/>
    <property type="molecule type" value="Genomic_DNA"/>
</dbReference>